<dbReference type="Pfam" id="PF04101">
    <property type="entry name" value="Glyco_tran_28_C"/>
    <property type="match status" value="1"/>
</dbReference>
<keyword evidence="9 10" id="KW-0961">Cell wall biogenesis/degradation</keyword>
<feature type="binding site" evidence="10">
    <location>
        <position position="125"/>
    </location>
    <ligand>
        <name>UDP-N-acetyl-alpha-D-glucosamine</name>
        <dbReference type="ChEBI" id="CHEBI:57705"/>
    </ligand>
</feature>
<evidence type="ECO:0000259" key="12">
    <source>
        <dbReference type="Pfam" id="PF04101"/>
    </source>
</evidence>
<keyword evidence="14" id="KW-1185">Reference proteome</keyword>
<dbReference type="GO" id="GO:0051301">
    <property type="term" value="P:cell division"/>
    <property type="evidence" value="ECO:0007669"/>
    <property type="project" value="UniProtKB-KW"/>
</dbReference>
<feature type="binding site" evidence="10">
    <location>
        <position position="189"/>
    </location>
    <ligand>
        <name>UDP-N-acetyl-alpha-D-glucosamine</name>
        <dbReference type="ChEBI" id="CHEBI:57705"/>
    </ligand>
</feature>
<sequence>MSHPLILIMAGGTGGHIMPGLAVADVMKSRGWSVAWLGNPEKMEGHLVPARGYPLSAVNFAGVRGKGLLTKLKAPFQLLSAMFQVWGHFTRMKPSVVLGMGGYVALPGGLVSWLKGVPLVVHEQNAVAGMTNTVLAKFAQCLLAGFPISLPEARVVGNPVRADLLKLEPPTQRYAKRSGALNVLVLGGSLGATALNRIMPQAVGLITEQDRPVITHQSGAQHITAMSEQYAQAGVDALCLPFIDDMANALATADLVICRAGAMTVAEVAAAGVAALFVPFPHAVDDHQTANAVYLTEQGGAWLIQQKDLTALWLSQWLQARTRAELAEVAAQAQRYAQPDSANRIADICEQVCKVTS</sequence>
<evidence type="ECO:0000256" key="8">
    <source>
        <dbReference type="ARBA" id="ARBA00023306"/>
    </source>
</evidence>
<comment type="subcellular location">
    <subcellularLocation>
        <location evidence="10">Cell membrane</location>
        <topology evidence="10">Peripheral membrane protein</topology>
        <orientation evidence="10">Cytoplasmic side</orientation>
    </subcellularLocation>
</comment>
<keyword evidence="7 10" id="KW-0472">Membrane</keyword>
<dbReference type="GO" id="GO:0005886">
    <property type="term" value="C:plasma membrane"/>
    <property type="evidence" value="ECO:0007669"/>
    <property type="project" value="UniProtKB-SubCell"/>
</dbReference>
<keyword evidence="4 10" id="KW-0808">Transferase</keyword>
<evidence type="ECO:0000256" key="4">
    <source>
        <dbReference type="ARBA" id="ARBA00022679"/>
    </source>
</evidence>
<keyword evidence="3 10" id="KW-0328">Glycosyltransferase</keyword>
<keyword evidence="1 10" id="KW-1003">Cell membrane</keyword>
<dbReference type="RefSeq" id="WP_106226144.1">
    <property type="nucleotide sequence ID" value="NZ_PVTV01000003.1"/>
</dbReference>
<dbReference type="InterPro" id="IPR004276">
    <property type="entry name" value="GlycoTrans_28_N"/>
</dbReference>
<dbReference type="NCBIfam" id="TIGR01133">
    <property type="entry name" value="murG"/>
    <property type="match status" value="1"/>
</dbReference>
<dbReference type="Pfam" id="PF03033">
    <property type="entry name" value="Glyco_transf_28"/>
    <property type="match status" value="1"/>
</dbReference>
<dbReference type="GO" id="GO:0071555">
    <property type="term" value="P:cell wall organization"/>
    <property type="evidence" value="ECO:0007669"/>
    <property type="project" value="UniProtKB-KW"/>
</dbReference>
<gene>
    <name evidence="10" type="primary">murG</name>
    <name evidence="13" type="ORF">BCM14_0205</name>
</gene>
<comment type="catalytic activity">
    <reaction evidence="10">
        <text>di-trans,octa-cis-undecaprenyl diphospho-N-acetyl-alpha-D-muramoyl-L-alanyl-D-glutamyl-meso-2,6-diaminopimeloyl-D-alanyl-D-alanine + UDP-N-acetyl-alpha-D-glucosamine = di-trans,octa-cis-undecaprenyl diphospho-[N-acetyl-alpha-D-glucosaminyl-(1-&gt;4)]-N-acetyl-alpha-D-muramoyl-L-alanyl-D-glutamyl-meso-2,6-diaminopimeloyl-D-alanyl-D-alanine + UDP + H(+)</text>
        <dbReference type="Rhea" id="RHEA:31227"/>
        <dbReference type="ChEBI" id="CHEBI:15378"/>
        <dbReference type="ChEBI" id="CHEBI:57705"/>
        <dbReference type="ChEBI" id="CHEBI:58223"/>
        <dbReference type="ChEBI" id="CHEBI:61387"/>
        <dbReference type="ChEBI" id="CHEBI:61388"/>
        <dbReference type="EC" id="2.4.1.227"/>
    </reaction>
</comment>
<feature type="binding site" evidence="10">
    <location>
        <position position="161"/>
    </location>
    <ligand>
        <name>UDP-N-acetyl-alpha-D-glucosamine</name>
        <dbReference type="ChEBI" id="CHEBI:57705"/>
    </ligand>
</feature>
<dbReference type="EMBL" id="PVTV01000003">
    <property type="protein sequence ID" value="PRZ00735.1"/>
    <property type="molecule type" value="Genomic_DNA"/>
</dbReference>
<name>A0A2T0XP56_9BURK</name>
<comment type="caution">
    <text evidence="10">Lacks conserved residue(s) required for the propagation of feature annotation.</text>
</comment>
<protein>
    <recommendedName>
        <fullName evidence="10">UDP-N-acetylglucosamine--N-acetylmuramyl-(pentapeptide) pyrophosphoryl-undecaprenol N-acetylglucosamine transferase</fullName>
        <ecNumber evidence="10">2.4.1.227</ecNumber>
    </recommendedName>
    <alternativeName>
        <fullName evidence="10">Undecaprenyl-PP-MurNAc-pentapeptide-UDPGlcNAc GlcNAc transferase</fullName>
    </alternativeName>
</protein>
<keyword evidence="2 10" id="KW-0132">Cell division</keyword>
<evidence type="ECO:0000259" key="11">
    <source>
        <dbReference type="Pfam" id="PF03033"/>
    </source>
</evidence>
<reference evidence="13 14" key="1">
    <citation type="submission" date="2018-03" db="EMBL/GenBank/DDBJ databases">
        <title>Genomic Encyclopedia of Type Strains, Phase III (KMG-III): the genomes of soil and plant-associated and newly described type strains.</title>
        <authorList>
            <person name="Whitman W."/>
        </authorList>
    </citation>
    <scope>NUCLEOTIDE SEQUENCE [LARGE SCALE GENOMIC DNA]</scope>
    <source>
        <strain evidence="13 14">MWH-P2sevCIIIb</strain>
    </source>
</reference>
<comment type="caution">
    <text evidence="13">The sequence shown here is derived from an EMBL/GenBank/DDBJ whole genome shotgun (WGS) entry which is preliminary data.</text>
</comment>
<evidence type="ECO:0000313" key="14">
    <source>
        <dbReference type="Proteomes" id="UP000238308"/>
    </source>
</evidence>
<proteinExistence type="inferred from homology"/>
<feature type="binding site" evidence="10">
    <location>
        <begin position="13"/>
        <end position="15"/>
    </location>
    <ligand>
        <name>UDP-N-acetyl-alpha-D-glucosamine</name>
        <dbReference type="ChEBI" id="CHEBI:57705"/>
    </ligand>
</feature>
<dbReference type="Proteomes" id="UP000238308">
    <property type="component" value="Unassembled WGS sequence"/>
</dbReference>
<dbReference type="HAMAP" id="MF_00033">
    <property type="entry name" value="MurG"/>
    <property type="match status" value="1"/>
</dbReference>
<evidence type="ECO:0000256" key="5">
    <source>
        <dbReference type="ARBA" id="ARBA00022960"/>
    </source>
</evidence>
<dbReference type="EC" id="2.4.1.227" evidence="10"/>
<comment type="pathway">
    <text evidence="10">Cell wall biogenesis; peptidoglycan biosynthesis.</text>
</comment>
<dbReference type="GO" id="GO:0051991">
    <property type="term" value="F:UDP-N-acetyl-D-glucosamine:N-acetylmuramoyl-L-alanyl-D-glutamyl-meso-2,6-diaminopimelyl-D-alanyl-D-alanine-diphosphoundecaprenol 4-beta-N-acetylglucosaminlytransferase activity"/>
    <property type="evidence" value="ECO:0007669"/>
    <property type="project" value="RHEA"/>
</dbReference>
<feature type="domain" description="Glycosyltransferase family 28 N-terminal" evidence="11">
    <location>
        <begin position="6"/>
        <end position="141"/>
    </location>
</feature>
<evidence type="ECO:0000256" key="2">
    <source>
        <dbReference type="ARBA" id="ARBA00022618"/>
    </source>
</evidence>
<dbReference type="OrthoDB" id="9808936at2"/>
<evidence type="ECO:0000313" key="13">
    <source>
        <dbReference type="EMBL" id="PRZ00735.1"/>
    </source>
</evidence>
<organism evidence="13 14">
    <name type="scientific">Jezberella montanilacus</name>
    <dbReference type="NCBI Taxonomy" id="323426"/>
    <lineage>
        <taxon>Bacteria</taxon>
        <taxon>Pseudomonadati</taxon>
        <taxon>Pseudomonadota</taxon>
        <taxon>Betaproteobacteria</taxon>
        <taxon>Burkholderiales</taxon>
        <taxon>Alcaligenaceae</taxon>
        <taxon>Jezberella</taxon>
    </lineage>
</organism>
<dbReference type="UniPathway" id="UPA00219"/>
<keyword evidence="6 10" id="KW-0573">Peptidoglycan synthesis</keyword>
<feature type="binding site" evidence="10">
    <location>
        <position position="243"/>
    </location>
    <ligand>
        <name>UDP-N-acetyl-alpha-D-glucosamine</name>
        <dbReference type="ChEBI" id="CHEBI:57705"/>
    </ligand>
</feature>
<evidence type="ECO:0000256" key="6">
    <source>
        <dbReference type="ARBA" id="ARBA00022984"/>
    </source>
</evidence>
<comment type="similarity">
    <text evidence="10">Belongs to the glycosyltransferase 28 family. MurG subfamily.</text>
</comment>
<evidence type="ECO:0000256" key="3">
    <source>
        <dbReference type="ARBA" id="ARBA00022676"/>
    </source>
</evidence>
<dbReference type="PANTHER" id="PTHR21015:SF22">
    <property type="entry name" value="GLYCOSYLTRANSFERASE"/>
    <property type="match status" value="1"/>
</dbReference>
<comment type="function">
    <text evidence="10">Cell wall formation. Catalyzes the transfer of a GlcNAc subunit on undecaprenyl-pyrophosphoryl-MurNAc-pentapeptide (lipid intermediate I) to form undecaprenyl-pyrophosphoryl-MurNAc-(pentapeptide)GlcNAc (lipid intermediate II).</text>
</comment>
<dbReference type="PANTHER" id="PTHR21015">
    <property type="entry name" value="UDP-N-ACETYLGLUCOSAMINE--N-ACETYLMURAMYL-(PENTAPEPTIDE) PYROPHOSPHORYL-UNDECAPRENOL N-ACETYLGLUCOSAMINE TRANSFERASE 1"/>
    <property type="match status" value="1"/>
</dbReference>
<dbReference type="GO" id="GO:0009252">
    <property type="term" value="P:peptidoglycan biosynthetic process"/>
    <property type="evidence" value="ECO:0007669"/>
    <property type="project" value="UniProtKB-UniRule"/>
</dbReference>
<dbReference type="CDD" id="cd03785">
    <property type="entry name" value="GT28_MurG"/>
    <property type="match status" value="1"/>
</dbReference>
<evidence type="ECO:0000256" key="7">
    <source>
        <dbReference type="ARBA" id="ARBA00023136"/>
    </source>
</evidence>
<dbReference type="SUPFAM" id="SSF53756">
    <property type="entry name" value="UDP-Glycosyltransferase/glycogen phosphorylase"/>
    <property type="match status" value="1"/>
</dbReference>
<dbReference type="InterPro" id="IPR006009">
    <property type="entry name" value="GlcNAc_MurG"/>
</dbReference>
<keyword evidence="8 10" id="KW-0131">Cell cycle</keyword>
<dbReference type="GO" id="GO:0008360">
    <property type="term" value="P:regulation of cell shape"/>
    <property type="evidence" value="ECO:0007669"/>
    <property type="project" value="UniProtKB-KW"/>
</dbReference>
<dbReference type="GO" id="GO:0050511">
    <property type="term" value="F:undecaprenyldiphospho-muramoylpentapeptide beta-N-acetylglucosaminyltransferase activity"/>
    <property type="evidence" value="ECO:0007669"/>
    <property type="project" value="UniProtKB-UniRule"/>
</dbReference>
<evidence type="ECO:0000256" key="10">
    <source>
        <dbReference type="HAMAP-Rule" id="MF_00033"/>
    </source>
</evidence>
<evidence type="ECO:0000256" key="1">
    <source>
        <dbReference type="ARBA" id="ARBA00022475"/>
    </source>
</evidence>
<dbReference type="AlphaFoldDB" id="A0A2T0XP56"/>
<feature type="domain" description="Glycosyl transferase family 28 C-terminal" evidence="12">
    <location>
        <begin position="183"/>
        <end position="341"/>
    </location>
</feature>
<keyword evidence="5 10" id="KW-0133">Cell shape</keyword>
<accession>A0A2T0XP56</accession>
<dbReference type="InterPro" id="IPR007235">
    <property type="entry name" value="Glyco_trans_28_C"/>
</dbReference>
<dbReference type="Gene3D" id="3.40.50.2000">
    <property type="entry name" value="Glycogen Phosphorylase B"/>
    <property type="match status" value="2"/>
</dbReference>
<dbReference type="GO" id="GO:0005975">
    <property type="term" value="P:carbohydrate metabolic process"/>
    <property type="evidence" value="ECO:0007669"/>
    <property type="project" value="InterPro"/>
</dbReference>
<feature type="binding site" evidence="10">
    <location>
        <position position="288"/>
    </location>
    <ligand>
        <name>UDP-N-acetyl-alpha-D-glucosamine</name>
        <dbReference type="ChEBI" id="CHEBI:57705"/>
    </ligand>
</feature>
<evidence type="ECO:0000256" key="9">
    <source>
        <dbReference type="ARBA" id="ARBA00023316"/>
    </source>
</evidence>